<reference evidence="1 2" key="1">
    <citation type="journal article" date="2016" name="PLoS Pathog.">
        <title>Biosynthesis of antibiotic leucinostatins in bio-control fungus Purpureocillium lilacinum and their inhibition on phytophthora revealed by genome mining.</title>
        <authorList>
            <person name="Wang G."/>
            <person name="Liu Z."/>
            <person name="Lin R."/>
            <person name="Li E."/>
            <person name="Mao Z."/>
            <person name="Ling J."/>
            <person name="Yang Y."/>
            <person name="Yin W.B."/>
            <person name="Xie B."/>
        </authorList>
    </citation>
    <scope>NUCLEOTIDE SEQUENCE [LARGE SCALE GENOMIC DNA]</scope>
    <source>
        <strain evidence="1">170</strain>
    </source>
</reference>
<evidence type="ECO:0000313" key="2">
    <source>
        <dbReference type="Proteomes" id="UP000078397"/>
    </source>
</evidence>
<name>A0A219AQ45_METCM</name>
<protein>
    <submittedName>
        <fullName evidence="1">Uncharacterized protein</fullName>
    </submittedName>
</protein>
<comment type="caution">
    <text evidence="1">The sequence shown here is derived from an EMBL/GenBank/DDBJ whole genome shotgun (WGS) entry which is preliminary data.</text>
</comment>
<dbReference type="AlphaFoldDB" id="A0A219AQ45"/>
<dbReference type="EMBL" id="LSBJ02000005">
    <property type="protein sequence ID" value="OWT42841.1"/>
    <property type="molecule type" value="Genomic_DNA"/>
</dbReference>
<gene>
    <name evidence="1" type="ORF">VFPPC_17966</name>
</gene>
<proteinExistence type="predicted"/>
<evidence type="ECO:0000313" key="1">
    <source>
        <dbReference type="EMBL" id="OWT42841.1"/>
    </source>
</evidence>
<sequence length="59" mass="6685">MLVSIVRRLAKYTVIFYPCRLGYANTSDSHVWLNTCITPGVVFSLQRVCHEDLAQDVAI</sequence>
<organism evidence="1 2">
    <name type="scientific">Pochonia chlamydosporia 170</name>
    <dbReference type="NCBI Taxonomy" id="1380566"/>
    <lineage>
        <taxon>Eukaryota</taxon>
        <taxon>Fungi</taxon>
        <taxon>Dikarya</taxon>
        <taxon>Ascomycota</taxon>
        <taxon>Pezizomycotina</taxon>
        <taxon>Sordariomycetes</taxon>
        <taxon>Hypocreomycetidae</taxon>
        <taxon>Hypocreales</taxon>
        <taxon>Clavicipitaceae</taxon>
        <taxon>Pochonia</taxon>
    </lineage>
</organism>
<dbReference type="GeneID" id="33936854"/>
<accession>A0A219AQ45</accession>
<dbReference type="KEGG" id="pchm:VFPPC_17966"/>
<dbReference type="RefSeq" id="XP_022285312.1">
    <property type="nucleotide sequence ID" value="XM_022429634.1"/>
</dbReference>
<dbReference type="Proteomes" id="UP000078397">
    <property type="component" value="Unassembled WGS sequence"/>
</dbReference>
<keyword evidence="2" id="KW-1185">Reference proteome</keyword>